<feature type="transmembrane region" description="Helical" evidence="10">
    <location>
        <begin position="481"/>
        <end position="497"/>
    </location>
</feature>
<feature type="transmembrane region" description="Helical" evidence="10">
    <location>
        <begin position="509"/>
        <end position="526"/>
    </location>
</feature>
<sequence length="554" mass="63115">MSYCFNLACKTPHNPDEARFCQSCGSKLLVGDRYRALRPLGAGGFGRTLLAIDEHKPSRPHCVIKQFLPQQQGTQNSTKAAELFRREAIQLEPLGEHPQIPQLYAYFTEGDRQYLVQEYINGPTLTQELAETGAFSEEKIKQLLTDLLPVLQFIGDRHIIHRDIKPDNIIRRQEDGQLFLVDFGAAKYVHLTSQQQTGTIIGSAAYTAPEQLLGKATYNSDIYSLGVTCLHLLTQIPPFDLFDSGENRWAWKDYLKQPLNPELSQILDKMIHTATKYRYQSPKAIITQLNPSSDAEPAGFSPLEIEKDESSSDDALALAPNASSALTAQPQTTLQTSDIKTELENALKATLDPYWVKLQLYWGKKHVTLFLIRNLDTPINYTYLVKKIEETIDRFSLTGIETVKIYGRLSDQPMPEWKHIINLTSSSEFLWLDRAKQKISYYPDQKFWISQLEKKEFWLDVLLFGLMSFVFTARIVLLNTILGFLTALGFMFVRNLMRDHPEFQEKKCFKHWVIIGGILGLLQIQLFLSDAFALIISAFVIASPIFYIKGVFKS</sequence>
<keyword evidence="4 9" id="KW-0547">Nucleotide-binding</keyword>
<evidence type="ECO:0000256" key="6">
    <source>
        <dbReference type="ARBA" id="ARBA00022840"/>
    </source>
</evidence>
<keyword evidence="6 9" id="KW-0067">ATP-binding</keyword>
<evidence type="ECO:0000256" key="10">
    <source>
        <dbReference type="SAM" id="Phobius"/>
    </source>
</evidence>
<evidence type="ECO:0000256" key="3">
    <source>
        <dbReference type="ARBA" id="ARBA00022679"/>
    </source>
</evidence>
<dbReference type="Gene3D" id="1.10.510.10">
    <property type="entry name" value="Transferase(Phosphotransferase) domain 1"/>
    <property type="match status" value="1"/>
</dbReference>
<evidence type="ECO:0000256" key="9">
    <source>
        <dbReference type="PROSITE-ProRule" id="PRU10141"/>
    </source>
</evidence>
<dbReference type="InterPro" id="IPR000719">
    <property type="entry name" value="Prot_kinase_dom"/>
</dbReference>
<dbReference type="InterPro" id="IPR011009">
    <property type="entry name" value="Kinase-like_dom_sf"/>
</dbReference>
<keyword evidence="3" id="KW-0808">Transferase</keyword>
<evidence type="ECO:0000256" key="4">
    <source>
        <dbReference type="ARBA" id="ARBA00022741"/>
    </source>
</evidence>
<accession>A0ABT7BBP0</accession>
<keyword evidence="13" id="KW-1185">Reference proteome</keyword>
<feature type="binding site" evidence="9">
    <location>
        <position position="65"/>
    </location>
    <ligand>
        <name>ATP</name>
        <dbReference type="ChEBI" id="CHEBI:30616"/>
    </ligand>
</feature>
<dbReference type="Pfam" id="PF00069">
    <property type="entry name" value="Pkinase"/>
    <property type="match status" value="1"/>
</dbReference>
<dbReference type="RefSeq" id="WP_283768318.1">
    <property type="nucleotide sequence ID" value="NZ_JAQOSO010000096.1"/>
</dbReference>
<dbReference type="GO" id="GO:0004674">
    <property type="term" value="F:protein serine/threonine kinase activity"/>
    <property type="evidence" value="ECO:0007669"/>
    <property type="project" value="UniProtKB-KW"/>
</dbReference>
<keyword evidence="10" id="KW-0472">Membrane</keyword>
<keyword evidence="10" id="KW-1133">Transmembrane helix</keyword>
<dbReference type="InterPro" id="IPR017441">
    <property type="entry name" value="Protein_kinase_ATP_BS"/>
</dbReference>
<comment type="catalytic activity">
    <reaction evidence="7">
        <text>L-threonyl-[protein] + ATP = O-phospho-L-threonyl-[protein] + ADP + H(+)</text>
        <dbReference type="Rhea" id="RHEA:46608"/>
        <dbReference type="Rhea" id="RHEA-COMP:11060"/>
        <dbReference type="Rhea" id="RHEA-COMP:11605"/>
        <dbReference type="ChEBI" id="CHEBI:15378"/>
        <dbReference type="ChEBI" id="CHEBI:30013"/>
        <dbReference type="ChEBI" id="CHEBI:30616"/>
        <dbReference type="ChEBI" id="CHEBI:61977"/>
        <dbReference type="ChEBI" id="CHEBI:456216"/>
        <dbReference type="EC" id="2.7.11.1"/>
    </reaction>
</comment>
<feature type="domain" description="Protein kinase" evidence="11">
    <location>
        <begin position="34"/>
        <end position="293"/>
    </location>
</feature>
<name>A0ABT7BBP0_9CYAN</name>
<evidence type="ECO:0000256" key="5">
    <source>
        <dbReference type="ARBA" id="ARBA00022777"/>
    </source>
</evidence>
<dbReference type="PROSITE" id="PS50011">
    <property type="entry name" value="PROTEIN_KINASE_DOM"/>
    <property type="match status" value="1"/>
</dbReference>
<keyword evidence="10" id="KW-0812">Transmembrane</keyword>
<evidence type="ECO:0000256" key="8">
    <source>
        <dbReference type="ARBA" id="ARBA00048679"/>
    </source>
</evidence>
<organism evidence="12 13">
    <name type="scientific">Roseofilum capinflatum BLCC-M114</name>
    <dbReference type="NCBI Taxonomy" id="3022440"/>
    <lineage>
        <taxon>Bacteria</taxon>
        <taxon>Bacillati</taxon>
        <taxon>Cyanobacteriota</taxon>
        <taxon>Cyanophyceae</taxon>
        <taxon>Desertifilales</taxon>
        <taxon>Desertifilaceae</taxon>
        <taxon>Roseofilum</taxon>
        <taxon>Roseofilum capinflatum</taxon>
    </lineage>
</organism>
<dbReference type="EC" id="2.7.11.1" evidence="1"/>
<dbReference type="PANTHER" id="PTHR24363">
    <property type="entry name" value="SERINE/THREONINE PROTEIN KINASE"/>
    <property type="match status" value="1"/>
</dbReference>
<protein>
    <recommendedName>
        <fullName evidence="1">non-specific serine/threonine protein kinase</fullName>
        <ecNumber evidence="1">2.7.11.1</ecNumber>
    </recommendedName>
</protein>
<evidence type="ECO:0000313" key="12">
    <source>
        <dbReference type="EMBL" id="MDJ1176029.1"/>
    </source>
</evidence>
<evidence type="ECO:0000256" key="7">
    <source>
        <dbReference type="ARBA" id="ARBA00047899"/>
    </source>
</evidence>
<feature type="transmembrane region" description="Helical" evidence="10">
    <location>
        <begin position="532"/>
        <end position="552"/>
    </location>
</feature>
<keyword evidence="5 12" id="KW-0418">Kinase</keyword>
<reference evidence="12 13" key="1">
    <citation type="submission" date="2023-01" db="EMBL/GenBank/DDBJ databases">
        <title>Novel diversity within Roseofilum (Cyanobacteria; Desertifilaceae) from marine benthic mats with descriptions of four novel species.</title>
        <authorList>
            <person name="Wang Y."/>
            <person name="Berthold D.E."/>
            <person name="Hu J."/>
            <person name="Lefler F.W."/>
            <person name="Laughinghouse H.D. IV."/>
        </authorList>
    </citation>
    <scope>NUCLEOTIDE SEQUENCE [LARGE SCALE GENOMIC DNA]</scope>
    <source>
        <strain evidence="12 13">BLCC-M114</strain>
    </source>
</reference>
<dbReference type="NCBIfam" id="NF045510">
    <property type="entry name" value="4Cys_prefix_kin"/>
    <property type="match status" value="1"/>
</dbReference>
<dbReference type="PANTHER" id="PTHR24363:SF0">
    <property type="entry name" value="SERINE_THREONINE KINASE LIKE DOMAIN CONTAINING 1"/>
    <property type="match status" value="1"/>
</dbReference>
<evidence type="ECO:0000256" key="2">
    <source>
        <dbReference type="ARBA" id="ARBA00022527"/>
    </source>
</evidence>
<comment type="caution">
    <text evidence="12">The sequence shown here is derived from an EMBL/GenBank/DDBJ whole genome shotgun (WGS) entry which is preliminary data.</text>
</comment>
<evidence type="ECO:0000259" key="11">
    <source>
        <dbReference type="PROSITE" id="PS50011"/>
    </source>
</evidence>
<evidence type="ECO:0000313" key="13">
    <source>
        <dbReference type="Proteomes" id="UP001235849"/>
    </source>
</evidence>
<gene>
    <name evidence="12" type="ORF">PMG25_18240</name>
</gene>
<comment type="catalytic activity">
    <reaction evidence="8">
        <text>L-seryl-[protein] + ATP = O-phospho-L-seryl-[protein] + ADP + H(+)</text>
        <dbReference type="Rhea" id="RHEA:17989"/>
        <dbReference type="Rhea" id="RHEA-COMP:9863"/>
        <dbReference type="Rhea" id="RHEA-COMP:11604"/>
        <dbReference type="ChEBI" id="CHEBI:15378"/>
        <dbReference type="ChEBI" id="CHEBI:29999"/>
        <dbReference type="ChEBI" id="CHEBI:30616"/>
        <dbReference type="ChEBI" id="CHEBI:83421"/>
        <dbReference type="ChEBI" id="CHEBI:456216"/>
        <dbReference type="EC" id="2.7.11.1"/>
    </reaction>
</comment>
<dbReference type="Proteomes" id="UP001235849">
    <property type="component" value="Unassembled WGS sequence"/>
</dbReference>
<proteinExistence type="predicted"/>
<evidence type="ECO:0000256" key="1">
    <source>
        <dbReference type="ARBA" id="ARBA00012513"/>
    </source>
</evidence>
<dbReference type="EMBL" id="JAQOSO010000096">
    <property type="protein sequence ID" value="MDJ1176029.1"/>
    <property type="molecule type" value="Genomic_DNA"/>
</dbReference>
<dbReference type="SUPFAM" id="SSF56112">
    <property type="entry name" value="Protein kinase-like (PK-like)"/>
    <property type="match status" value="1"/>
</dbReference>
<dbReference type="CDD" id="cd14014">
    <property type="entry name" value="STKc_PknB_like"/>
    <property type="match status" value="1"/>
</dbReference>
<dbReference type="PROSITE" id="PS00107">
    <property type="entry name" value="PROTEIN_KINASE_ATP"/>
    <property type="match status" value="1"/>
</dbReference>
<keyword evidence="2 12" id="KW-0723">Serine/threonine-protein kinase</keyword>
<dbReference type="SMART" id="SM00220">
    <property type="entry name" value="S_TKc"/>
    <property type="match status" value="1"/>
</dbReference>